<dbReference type="InterPro" id="IPR025286">
    <property type="entry name" value="MOFRL_assoc_dom"/>
</dbReference>
<dbReference type="Pfam" id="PF13660">
    <property type="entry name" value="DUF4147"/>
    <property type="match status" value="1"/>
</dbReference>
<dbReference type="PANTHER" id="PTHR12227:SF0">
    <property type="entry name" value="GLYCERATE KINASE"/>
    <property type="match status" value="1"/>
</dbReference>
<dbReference type="Gene3D" id="3.40.50.10180">
    <property type="entry name" value="Glycerate kinase, MOFRL-like N-terminal domain"/>
    <property type="match status" value="1"/>
</dbReference>
<dbReference type="Pfam" id="PF05161">
    <property type="entry name" value="MOFRL"/>
    <property type="match status" value="1"/>
</dbReference>
<dbReference type="InterPro" id="IPR039760">
    <property type="entry name" value="MOFRL_protein"/>
</dbReference>
<name>A0A1I3IHB0_9RHOB</name>
<dbReference type="RefSeq" id="WP_092777619.1">
    <property type="nucleotide sequence ID" value="NZ_FORA01000001.1"/>
</dbReference>
<dbReference type="SUPFAM" id="SSF82544">
    <property type="entry name" value="GckA/TtuD-like"/>
    <property type="match status" value="1"/>
</dbReference>
<dbReference type="InterPro" id="IPR007835">
    <property type="entry name" value="MOFRL"/>
</dbReference>
<evidence type="ECO:0000259" key="1">
    <source>
        <dbReference type="Pfam" id="PF05161"/>
    </source>
</evidence>
<protein>
    <submittedName>
        <fullName evidence="3">Hydroxypyruvate reductase</fullName>
    </submittedName>
</protein>
<gene>
    <name evidence="3" type="ORF">SAMN04488095_0971</name>
</gene>
<dbReference type="AlphaFoldDB" id="A0A1I3IHB0"/>
<feature type="domain" description="MOFRL" evidence="1">
    <location>
        <begin position="286"/>
        <end position="390"/>
    </location>
</feature>
<dbReference type="Proteomes" id="UP000199110">
    <property type="component" value="Unassembled WGS sequence"/>
</dbReference>
<proteinExistence type="predicted"/>
<reference evidence="3 4" key="1">
    <citation type="submission" date="2016-10" db="EMBL/GenBank/DDBJ databases">
        <authorList>
            <person name="de Groot N.N."/>
        </authorList>
    </citation>
    <scope>NUCLEOTIDE SEQUENCE [LARGE SCALE GENOMIC DNA]</scope>
    <source>
        <strain evidence="3 4">DSM 19073</strain>
    </source>
</reference>
<evidence type="ECO:0000259" key="2">
    <source>
        <dbReference type="Pfam" id="PF13660"/>
    </source>
</evidence>
<dbReference type="GO" id="GO:0005737">
    <property type="term" value="C:cytoplasm"/>
    <property type="evidence" value="ECO:0007669"/>
    <property type="project" value="TreeGrafter"/>
</dbReference>
<evidence type="ECO:0000313" key="4">
    <source>
        <dbReference type="Proteomes" id="UP000199110"/>
    </source>
</evidence>
<sequence length="416" mass="40984">MRDGLTDIFMAGVRRADPGRAVDGALPGIARPDLIVSIGKAGVAMARAALAAFPGVPCLIVTNPENAEDVAGANVLVGGHPVPDAGSLAAGEAVLEAVGALGAGQTCLALISGGGSALAAAPVAGVSLADKAEVSRLLLAAGLDIRAMNLVRQNLSRLKGGGLARAAAPATVTSLILSDVVGDDLSAIASGPTVAPLGGPGAAVELLRKSDLWERIPESCRLALGQAGGAVTPLGETRLIGSNRLSAEAMLAAAPGATLDPVPLEGDVADAAARVAAVARRGPGLTLWGGETTVILRGDGRGGRNQELALRVALALGDLGRPWAFLSGGTDGRDGPTDAAGALVDDGTLSRIAAAGLDAEAALARNDSYPVLAAAGDLLMTGGTGTNVADLQVLRVGGSRGKDRVTGDAGPLDRTT</sequence>
<keyword evidence="3" id="KW-0670">Pyruvate</keyword>
<dbReference type="STRING" id="390807.SAMN04488095_0971"/>
<dbReference type="EMBL" id="FORA01000001">
    <property type="protein sequence ID" value="SFI47378.1"/>
    <property type="molecule type" value="Genomic_DNA"/>
</dbReference>
<evidence type="ECO:0000313" key="3">
    <source>
        <dbReference type="EMBL" id="SFI47378.1"/>
    </source>
</evidence>
<keyword evidence="4" id="KW-1185">Reference proteome</keyword>
<feature type="domain" description="MOFRL-associated" evidence="2">
    <location>
        <begin position="5"/>
        <end position="223"/>
    </location>
</feature>
<accession>A0A1I3IHB0</accession>
<dbReference type="Gene3D" id="3.40.1480.10">
    <property type="entry name" value="MOFRL domain"/>
    <property type="match status" value="1"/>
</dbReference>
<dbReference type="InterPro" id="IPR038614">
    <property type="entry name" value="GK_N_sf"/>
</dbReference>
<dbReference type="PANTHER" id="PTHR12227">
    <property type="entry name" value="GLYCERATE KINASE"/>
    <property type="match status" value="1"/>
</dbReference>
<dbReference type="OrthoDB" id="9766552at2"/>
<dbReference type="GO" id="GO:0008887">
    <property type="term" value="F:glycerate kinase activity"/>
    <property type="evidence" value="ECO:0007669"/>
    <property type="project" value="InterPro"/>
</dbReference>
<dbReference type="InterPro" id="IPR037035">
    <property type="entry name" value="GK-like_C_sf"/>
</dbReference>
<organism evidence="3 4">
    <name type="scientific">Jannaschia pohangensis</name>
    <dbReference type="NCBI Taxonomy" id="390807"/>
    <lineage>
        <taxon>Bacteria</taxon>
        <taxon>Pseudomonadati</taxon>
        <taxon>Pseudomonadota</taxon>
        <taxon>Alphaproteobacteria</taxon>
        <taxon>Rhodobacterales</taxon>
        <taxon>Roseobacteraceae</taxon>
        <taxon>Jannaschia</taxon>
    </lineage>
</organism>